<dbReference type="Gene3D" id="3.30.200.60">
    <property type="entry name" value="Peptidase C65 Otubain, subdomain 1"/>
    <property type="match status" value="1"/>
</dbReference>
<gene>
    <name evidence="2" type="ORF">BS47DRAFT_1390505</name>
</gene>
<name>A0A9P6B2S7_9AGAM</name>
<comment type="caution">
    <text evidence="2">The sequence shown here is derived from an EMBL/GenBank/DDBJ whole genome shotgun (WGS) entry which is preliminary data.</text>
</comment>
<dbReference type="Pfam" id="PF10275">
    <property type="entry name" value="Peptidase_C65"/>
    <property type="match status" value="1"/>
</dbReference>
<accession>A0A9P6B2S7</accession>
<dbReference type="OrthoDB" id="18915at2759"/>
<dbReference type="Proteomes" id="UP000886523">
    <property type="component" value="Unassembled WGS sequence"/>
</dbReference>
<dbReference type="PANTHER" id="PTHR12931:SF15">
    <property type="entry name" value="UBIQUITIN THIOESTERASE OTUBAIN-LIKE"/>
    <property type="match status" value="1"/>
</dbReference>
<dbReference type="InterPro" id="IPR038765">
    <property type="entry name" value="Papain-like_cys_pep_sf"/>
</dbReference>
<protein>
    <recommendedName>
        <fullName evidence="4">Ubiquitinyl hydrolase 1</fullName>
    </recommendedName>
</protein>
<dbReference type="GO" id="GO:0004843">
    <property type="term" value="F:cysteine-type deubiquitinase activity"/>
    <property type="evidence" value="ECO:0007669"/>
    <property type="project" value="TreeGrafter"/>
</dbReference>
<sequence length="165" mass="17893">MVAIVSNSIVVFLRLLTSAHIRLNADDFVPFLFDPETTEPVEVRHFCESQVEATGREADHPQVLALSRALKVSIEVAYMDGNAATTADGAAGAVNFVRFDTEDARGNGTIPITLLYRPGHYDILERKKGNQRNSAGTDTPTPVHDTLSCTSTHVLLSCAEALNLI</sequence>
<dbReference type="GO" id="GO:0043130">
    <property type="term" value="F:ubiquitin binding"/>
    <property type="evidence" value="ECO:0007669"/>
    <property type="project" value="TreeGrafter"/>
</dbReference>
<evidence type="ECO:0000313" key="3">
    <source>
        <dbReference type="Proteomes" id="UP000886523"/>
    </source>
</evidence>
<dbReference type="PANTHER" id="PTHR12931">
    <property type="entry name" value="UBIQUITIN THIOLESTERASE PROTEIN OTUB"/>
    <property type="match status" value="1"/>
</dbReference>
<keyword evidence="3" id="KW-1185">Reference proteome</keyword>
<feature type="chain" id="PRO_5040265462" description="Ubiquitinyl hydrolase 1" evidence="1">
    <location>
        <begin position="20"/>
        <end position="165"/>
    </location>
</feature>
<evidence type="ECO:0000256" key="1">
    <source>
        <dbReference type="SAM" id="SignalP"/>
    </source>
</evidence>
<dbReference type="SUPFAM" id="SSF54001">
    <property type="entry name" value="Cysteine proteinases"/>
    <property type="match status" value="1"/>
</dbReference>
<dbReference type="CDD" id="cd22749">
    <property type="entry name" value="Otubain_C65"/>
    <property type="match status" value="1"/>
</dbReference>
<evidence type="ECO:0008006" key="4">
    <source>
        <dbReference type="Google" id="ProtNLM"/>
    </source>
</evidence>
<dbReference type="GO" id="GO:0005634">
    <property type="term" value="C:nucleus"/>
    <property type="evidence" value="ECO:0007669"/>
    <property type="project" value="TreeGrafter"/>
</dbReference>
<dbReference type="InterPro" id="IPR019400">
    <property type="entry name" value="Peptidase_C65_otubain"/>
</dbReference>
<organism evidence="2 3">
    <name type="scientific">Hydnum rufescens UP504</name>
    <dbReference type="NCBI Taxonomy" id="1448309"/>
    <lineage>
        <taxon>Eukaryota</taxon>
        <taxon>Fungi</taxon>
        <taxon>Dikarya</taxon>
        <taxon>Basidiomycota</taxon>
        <taxon>Agaricomycotina</taxon>
        <taxon>Agaricomycetes</taxon>
        <taxon>Cantharellales</taxon>
        <taxon>Hydnaceae</taxon>
        <taxon>Hydnum</taxon>
    </lineage>
</organism>
<dbReference type="EMBL" id="MU128937">
    <property type="protein sequence ID" value="KAF9516664.1"/>
    <property type="molecule type" value="Genomic_DNA"/>
</dbReference>
<dbReference type="AlphaFoldDB" id="A0A9P6B2S7"/>
<feature type="signal peptide" evidence="1">
    <location>
        <begin position="1"/>
        <end position="19"/>
    </location>
</feature>
<proteinExistence type="predicted"/>
<dbReference type="GO" id="GO:0071108">
    <property type="term" value="P:protein K48-linked deubiquitination"/>
    <property type="evidence" value="ECO:0007669"/>
    <property type="project" value="TreeGrafter"/>
</dbReference>
<dbReference type="InterPro" id="IPR042468">
    <property type="entry name" value="Peptidase_C65_otubain_sub1"/>
</dbReference>
<reference evidence="2" key="1">
    <citation type="journal article" date="2020" name="Nat. Commun.">
        <title>Large-scale genome sequencing of mycorrhizal fungi provides insights into the early evolution of symbiotic traits.</title>
        <authorList>
            <person name="Miyauchi S."/>
            <person name="Kiss E."/>
            <person name="Kuo A."/>
            <person name="Drula E."/>
            <person name="Kohler A."/>
            <person name="Sanchez-Garcia M."/>
            <person name="Morin E."/>
            <person name="Andreopoulos B."/>
            <person name="Barry K.W."/>
            <person name="Bonito G."/>
            <person name="Buee M."/>
            <person name="Carver A."/>
            <person name="Chen C."/>
            <person name="Cichocki N."/>
            <person name="Clum A."/>
            <person name="Culley D."/>
            <person name="Crous P.W."/>
            <person name="Fauchery L."/>
            <person name="Girlanda M."/>
            <person name="Hayes R.D."/>
            <person name="Keri Z."/>
            <person name="LaButti K."/>
            <person name="Lipzen A."/>
            <person name="Lombard V."/>
            <person name="Magnuson J."/>
            <person name="Maillard F."/>
            <person name="Murat C."/>
            <person name="Nolan M."/>
            <person name="Ohm R.A."/>
            <person name="Pangilinan J."/>
            <person name="Pereira M.F."/>
            <person name="Perotto S."/>
            <person name="Peter M."/>
            <person name="Pfister S."/>
            <person name="Riley R."/>
            <person name="Sitrit Y."/>
            <person name="Stielow J.B."/>
            <person name="Szollosi G."/>
            <person name="Zifcakova L."/>
            <person name="Stursova M."/>
            <person name="Spatafora J.W."/>
            <person name="Tedersoo L."/>
            <person name="Vaario L.M."/>
            <person name="Yamada A."/>
            <person name="Yan M."/>
            <person name="Wang P."/>
            <person name="Xu J."/>
            <person name="Bruns T."/>
            <person name="Baldrian P."/>
            <person name="Vilgalys R."/>
            <person name="Dunand C."/>
            <person name="Henrissat B."/>
            <person name="Grigoriev I.V."/>
            <person name="Hibbett D."/>
            <person name="Nagy L.G."/>
            <person name="Martin F.M."/>
        </authorList>
    </citation>
    <scope>NUCLEOTIDE SEQUENCE</scope>
    <source>
        <strain evidence="2">UP504</strain>
    </source>
</reference>
<keyword evidence="1" id="KW-0732">Signal</keyword>
<evidence type="ECO:0000313" key="2">
    <source>
        <dbReference type="EMBL" id="KAF9516664.1"/>
    </source>
</evidence>